<name>A0A375C1L0_9BURK</name>
<reference evidence="1" key="1">
    <citation type="submission" date="2018-01" db="EMBL/GenBank/DDBJ databases">
        <authorList>
            <person name="Clerissi C."/>
        </authorList>
    </citation>
    <scope>NUCLEOTIDE SEQUENCE</scope>
    <source>
        <strain evidence="1">Cupriavidus sp. LMG 19464</strain>
    </source>
</reference>
<dbReference type="EMBL" id="OFSQ01000031">
    <property type="protein sequence ID" value="SOY61047.1"/>
    <property type="molecule type" value="Genomic_DNA"/>
</dbReference>
<gene>
    <name evidence="1" type="ORF">CBM2587_B20014</name>
</gene>
<comment type="caution">
    <text evidence="1">The sequence shown here is derived from an EMBL/GenBank/DDBJ whole genome shotgun (WGS) entry which is preliminary data.</text>
</comment>
<organism evidence="1">
    <name type="scientific">Cupriavidus taiwanensis</name>
    <dbReference type="NCBI Taxonomy" id="164546"/>
    <lineage>
        <taxon>Bacteria</taxon>
        <taxon>Pseudomonadati</taxon>
        <taxon>Pseudomonadota</taxon>
        <taxon>Betaproteobacteria</taxon>
        <taxon>Burkholderiales</taxon>
        <taxon>Burkholderiaceae</taxon>
        <taxon>Cupriavidus</taxon>
    </lineage>
</organism>
<protein>
    <submittedName>
        <fullName evidence="1">Uncharacterized protein</fullName>
    </submittedName>
</protein>
<proteinExistence type="predicted"/>
<dbReference type="Proteomes" id="UP000256780">
    <property type="component" value="Chromosome CBM2587_b"/>
</dbReference>
<sequence>MDGGTQLAGRGGGGGRGEPVDGFDCGVALGPDSLLVCSPLPLAGEGPGVRAGRRYAAALCFVDALALTPTLSRKREREYPSGIWKACGISLYLMISQAALAAAGIHTSLSAIAHRTR</sequence>
<evidence type="ECO:0000313" key="1">
    <source>
        <dbReference type="EMBL" id="SOY61047.1"/>
    </source>
</evidence>
<dbReference type="AlphaFoldDB" id="A0A375C1L0"/>
<accession>A0A375C1L0</accession>